<accession>G0UCQ0</accession>
<organism evidence="2">
    <name type="scientific">Trypanosoma vivax (strain Y486)</name>
    <dbReference type="NCBI Taxonomy" id="1055687"/>
    <lineage>
        <taxon>Eukaryota</taxon>
        <taxon>Discoba</taxon>
        <taxon>Euglenozoa</taxon>
        <taxon>Kinetoplastea</taxon>
        <taxon>Metakinetoplastina</taxon>
        <taxon>Trypanosomatida</taxon>
        <taxon>Trypanosomatidae</taxon>
        <taxon>Trypanosoma</taxon>
        <taxon>Duttonella</taxon>
    </lineage>
</organism>
<dbReference type="VEuPathDB" id="TriTrypDB:TvY486_1110940"/>
<proteinExistence type="inferred from homology"/>
<gene>
    <name evidence="2" type="ORF">TVY486_1110940</name>
</gene>
<dbReference type="FunFam" id="3.30.420.40:FF:000050">
    <property type="entry name" value="Actin, alpha skeletal muscle"/>
    <property type="match status" value="1"/>
</dbReference>
<dbReference type="SUPFAM" id="SSF53067">
    <property type="entry name" value="Actin-like ATPase domain"/>
    <property type="match status" value="2"/>
</dbReference>
<evidence type="ECO:0000313" key="2">
    <source>
        <dbReference type="EMBL" id="CCC53610.1"/>
    </source>
</evidence>
<dbReference type="PRINTS" id="PR00190">
    <property type="entry name" value="ACTIN"/>
</dbReference>
<dbReference type="OMA" id="IWGCSSV"/>
<evidence type="ECO:0000256" key="1">
    <source>
        <dbReference type="RuleBase" id="RU000487"/>
    </source>
</evidence>
<dbReference type="EMBL" id="HE573027">
    <property type="protein sequence ID" value="CCC53610.1"/>
    <property type="molecule type" value="Genomic_DNA"/>
</dbReference>
<dbReference type="InterPro" id="IPR043129">
    <property type="entry name" value="ATPase_NBD"/>
</dbReference>
<sequence>MAQHNPVAVLDVGSRLTRVGFGGEEAPRVVSSTVVGTPKQRGLVGSLLQHYSDDYAGDAACAREGLLNLCYPVQNRRIVNFSALEHALQDILYQQLPLVPCDTPLLWVEAACTSRIDRERLSELLFESFDVPLLGTVGAPTTTAYSTGRTSGLVLDSGEGCTTFSAVWEGYSLQYAVHVSPLAGGVLTDKLLSFLRAKGYPFSTSRDRRLAEEVKHSLCYVAADVEREMEEMNKKLKPEYYGLPDDQHIYLNEGQFMIPELLFNPLLCDADCHLGGEAAAEAGTPSGDVNSLVRASISVASDRDNWADTVVKVVQAAPVFTHQRLFENVVLGGGNTLFPGIEQRLQRELVLRRTSTEQKVNCIAFADRDLAAWIGGSVVASMSTFPQMCLSRKDYLESGPSIVHTKV</sequence>
<dbReference type="Pfam" id="PF00022">
    <property type="entry name" value="Actin"/>
    <property type="match status" value="1"/>
</dbReference>
<dbReference type="Gene3D" id="3.90.640.10">
    <property type="entry name" value="Actin, Chain A, domain 4"/>
    <property type="match status" value="1"/>
</dbReference>
<dbReference type="PANTHER" id="PTHR11937">
    <property type="entry name" value="ACTIN"/>
    <property type="match status" value="1"/>
</dbReference>
<comment type="similarity">
    <text evidence="1">Belongs to the actin family.</text>
</comment>
<dbReference type="SMART" id="SM00268">
    <property type="entry name" value="ACTIN"/>
    <property type="match status" value="1"/>
</dbReference>
<dbReference type="InterPro" id="IPR004000">
    <property type="entry name" value="Actin"/>
</dbReference>
<reference evidence="2" key="1">
    <citation type="journal article" date="2012" name="Proc. Natl. Acad. Sci. U.S.A.">
        <title>Antigenic diversity is generated by distinct evolutionary mechanisms in African trypanosome species.</title>
        <authorList>
            <person name="Jackson A.P."/>
            <person name="Berry A."/>
            <person name="Aslett M."/>
            <person name="Allison H.C."/>
            <person name="Burton P."/>
            <person name="Vavrova-Anderson J."/>
            <person name="Brown R."/>
            <person name="Browne H."/>
            <person name="Corton N."/>
            <person name="Hauser H."/>
            <person name="Gamble J."/>
            <person name="Gilderthorp R."/>
            <person name="Marcello L."/>
            <person name="McQuillan J."/>
            <person name="Otto T.D."/>
            <person name="Quail M.A."/>
            <person name="Sanders M.J."/>
            <person name="van Tonder A."/>
            <person name="Ginger M.L."/>
            <person name="Field M.C."/>
            <person name="Barry J.D."/>
            <person name="Hertz-Fowler C."/>
            <person name="Berriman M."/>
        </authorList>
    </citation>
    <scope>NUCLEOTIDE SEQUENCE</scope>
    <source>
        <strain evidence="2">Y486</strain>
    </source>
</reference>
<dbReference type="AlphaFoldDB" id="G0UCQ0"/>
<dbReference type="Gene3D" id="3.30.420.40">
    <property type="match status" value="2"/>
</dbReference>
<protein>
    <submittedName>
        <fullName evidence="2">Putative actin-like protein</fullName>
    </submittedName>
</protein>
<name>G0UCQ0_TRYVY</name>